<dbReference type="AlphaFoldDB" id="A0A7D4TQ85"/>
<dbReference type="PANTHER" id="PTHR43808:SF9">
    <property type="entry name" value="BLL0789 PROTEIN"/>
    <property type="match status" value="1"/>
</dbReference>
<dbReference type="InterPro" id="IPR002933">
    <property type="entry name" value="Peptidase_M20"/>
</dbReference>
<dbReference type="InterPro" id="IPR017150">
    <property type="entry name" value="Pept_M20_glutamate_carboxypep"/>
</dbReference>
<dbReference type="GO" id="GO:0016787">
    <property type="term" value="F:hydrolase activity"/>
    <property type="evidence" value="ECO:0007669"/>
    <property type="project" value="UniProtKB-KW"/>
</dbReference>
<dbReference type="SUPFAM" id="SSF53187">
    <property type="entry name" value="Zn-dependent exopeptidases"/>
    <property type="match status" value="1"/>
</dbReference>
<dbReference type="InterPro" id="IPR011650">
    <property type="entry name" value="Peptidase_M20_dimer"/>
</dbReference>
<evidence type="ECO:0000256" key="2">
    <source>
        <dbReference type="ARBA" id="ARBA00022723"/>
    </source>
</evidence>
<keyword evidence="3" id="KW-0378">Hydrolase</keyword>
<evidence type="ECO:0000313" key="8">
    <source>
        <dbReference type="Proteomes" id="UP000502498"/>
    </source>
</evidence>
<name>A0A7D4TQ85_9MICO</name>
<dbReference type="PIRSF" id="PIRSF037238">
    <property type="entry name" value="Carboxypeptidase_G2"/>
    <property type="match status" value="1"/>
</dbReference>
<gene>
    <name evidence="7" type="ORF">HQM25_02310</name>
</gene>
<dbReference type="Pfam" id="PF01546">
    <property type="entry name" value="Peptidase_M20"/>
    <property type="match status" value="1"/>
</dbReference>
<dbReference type="GO" id="GO:0046872">
    <property type="term" value="F:metal ion binding"/>
    <property type="evidence" value="ECO:0007669"/>
    <property type="project" value="UniProtKB-KW"/>
</dbReference>
<protein>
    <submittedName>
        <fullName evidence="7">M20 family metallopeptidase</fullName>
    </submittedName>
</protein>
<dbReference type="PANTHER" id="PTHR43808">
    <property type="entry name" value="ACETYLORNITHINE DEACETYLASE"/>
    <property type="match status" value="1"/>
</dbReference>
<dbReference type="Proteomes" id="UP000502498">
    <property type="component" value="Chromosome"/>
</dbReference>
<evidence type="ECO:0000256" key="4">
    <source>
        <dbReference type="ARBA" id="ARBA00022833"/>
    </source>
</evidence>
<dbReference type="InterPro" id="IPR001261">
    <property type="entry name" value="ArgE/DapE_CS"/>
</dbReference>
<comment type="cofactor">
    <cofactor evidence="1">
        <name>Zn(2+)</name>
        <dbReference type="ChEBI" id="CHEBI:29105"/>
    </cofactor>
</comment>
<evidence type="ECO:0000259" key="6">
    <source>
        <dbReference type="Pfam" id="PF07687"/>
    </source>
</evidence>
<dbReference type="CDD" id="cd03885">
    <property type="entry name" value="M20_CPDG2"/>
    <property type="match status" value="1"/>
</dbReference>
<evidence type="ECO:0000256" key="1">
    <source>
        <dbReference type="ARBA" id="ARBA00001947"/>
    </source>
</evidence>
<organism evidence="7 8">
    <name type="scientific">Microbacterium hominis</name>
    <dbReference type="NCBI Taxonomy" id="162426"/>
    <lineage>
        <taxon>Bacteria</taxon>
        <taxon>Bacillati</taxon>
        <taxon>Actinomycetota</taxon>
        <taxon>Actinomycetes</taxon>
        <taxon>Micrococcales</taxon>
        <taxon>Microbacteriaceae</taxon>
        <taxon>Microbacterium</taxon>
    </lineage>
</organism>
<dbReference type="InterPro" id="IPR036264">
    <property type="entry name" value="Bact_exopeptidase_dim_dom"/>
</dbReference>
<dbReference type="PROSITE" id="PS00758">
    <property type="entry name" value="ARGE_DAPE_CPG2_1"/>
    <property type="match status" value="1"/>
</dbReference>
<reference evidence="7 8" key="1">
    <citation type="submission" date="2020-05" db="EMBL/GenBank/DDBJ databases">
        <title>Strain PA2F3 complete genome.</title>
        <authorList>
            <person name="Kim Y.-S."/>
            <person name="Kim S.-J."/>
            <person name="Jung H.-k."/>
            <person name="Kim S.-E."/>
            <person name="Kim K.-H."/>
        </authorList>
    </citation>
    <scope>NUCLEOTIDE SEQUENCE [LARGE SCALE GENOMIC DNA]</scope>
    <source>
        <strain evidence="7 8">PA2F3</strain>
    </source>
</reference>
<dbReference type="SUPFAM" id="SSF55031">
    <property type="entry name" value="Bacterial exopeptidase dimerisation domain"/>
    <property type="match status" value="1"/>
</dbReference>
<dbReference type="Pfam" id="PF07687">
    <property type="entry name" value="M20_dimer"/>
    <property type="match status" value="1"/>
</dbReference>
<proteinExistence type="predicted"/>
<evidence type="ECO:0000313" key="7">
    <source>
        <dbReference type="EMBL" id="QKJ21042.1"/>
    </source>
</evidence>
<dbReference type="Gene3D" id="3.40.630.10">
    <property type="entry name" value="Zn peptidases"/>
    <property type="match status" value="1"/>
</dbReference>
<feature type="active site" description="Proton acceptor" evidence="5">
    <location>
        <position position="154"/>
    </location>
</feature>
<dbReference type="Gene3D" id="3.30.70.360">
    <property type="match status" value="1"/>
</dbReference>
<dbReference type="EMBL" id="CP054038">
    <property type="protein sequence ID" value="QKJ21042.1"/>
    <property type="molecule type" value="Genomic_DNA"/>
</dbReference>
<evidence type="ECO:0000256" key="3">
    <source>
        <dbReference type="ARBA" id="ARBA00022801"/>
    </source>
</evidence>
<feature type="active site" evidence="5">
    <location>
        <position position="93"/>
    </location>
</feature>
<dbReference type="InterPro" id="IPR050072">
    <property type="entry name" value="Peptidase_M20A"/>
</dbReference>
<accession>A0A7D4TQ85</accession>
<evidence type="ECO:0000256" key="5">
    <source>
        <dbReference type="PIRSR" id="PIRSR037238-1"/>
    </source>
</evidence>
<keyword evidence="2" id="KW-0479">Metal-binding</keyword>
<keyword evidence="4" id="KW-0862">Zinc</keyword>
<feature type="domain" description="Peptidase M20 dimerisation" evidence="6">
    <location>
        <begin position="189"/>
        <end position="286"/>
    </location>
</feature>
<sequence>MQLSPSSLRHRAGQLLPQYLRELAHLVSIDSGTHDAEGVDAVGRWCSARLAALGFAVEHIATAPVEGRRYGQVVVARRRGSGTRRVLLFAHLDTVYPAGTAAARPFRERDGRAYGPGVCDDKGGALAGIHAAQVLVESGFDSFGELVLVFTPDEEVGSPASAEILAGIAAGMDAALCLECARENGDLVVARKGVADIGVSVRGRAAHSGVEPERGRNAAVEAARILLDLDRLNGRRADLTVNVGVLTAGERPNIVPGSATLSGEVRAKTAADLAWALEAIEQRAAAGTVPGVTACAQRAAVCPPLERTATRLLFDRARDVGAELGIAVGGAATGGVSDANFVAARGVPVLDGMGPIGGDDHSEAEWLDVASVPDRVALLALLVARVGEA</sequence>